<dbReference type="Proteomes" id="UP000600946">
    <property type="component" value="Unassembled WGS sequence"/>
</dbReference>
<reference evidence="3" key="1">
    <citation type="journal article" date="2019" name="Int. J. Syst. Evol. Microbiol.">
        <title>The Global Catalogue of Microorganisms (GCM) 10K type strain sequencing project: providing services to taxonomists for standard genome sequencing and annotation.</title>
        <authorList>
            <consortium name="The Broad Institute Genomics Platform"/>
            <consortium name="The Broad Institute Genome Sequencing Center for Infectious Disease"/>
            <person name="Wu L."/>
            <person name="Ma J."/>
        </authorList>
    </citation>
    <scope>NUCLEOTIDE SEQUENCE [LARGE SCALE GENOMIC DNA]</scope>
    <source>
        <strain evidence="3">JCM 4594</strain>
    </source>
</reference>
<feature type="region of interest" description="Disordered" evidence="1">
    <location>
        <begin position="1"/>
        <end position="64"/>
    </location>
</feature>
<proteinExistence type="predicted"/>
<accession>A0ABQ3ACY7</accession>
<name>A0ABQ3ACY7_9ACTN</name>
<evidence type="ECO:0000313" key="2">
    <source>
        <dbReference type="EMBL" id="GGY42760.1"/>
    </source>
</evidence>
<keyword evidence="3" id="KW-1185">Reference proteome</keyword>
<protein>
    <submittedName>
        <fullName evidence="2">Uncharacterized protein</fullName>
    </submittedName>
</protein>
<comment type="caution">
    <text evidence="2">The sequence shown here is derived from an EMBL/GenBank/DDBJ whole genome shotgun (WGS) entry which is preliminary data.</text>
</comment>
<evidence type="ECO:0000256" key="1">
    <source>
        <dbReference type="SAM" id="MobiDB-lite"/>
    </source>
</evidence>
<gene>
    <name evidence="2" type="ORF">GCM10010326_41220</name>
</gene>
<evidence type="ECO:0000313" key="3">
    <source>
        <dbReference type="Proteomes" id="UP000600946"/>
    </source>
</evidence>
<organism evidence="2 3">
    <name type="scientific">Streptomyces xanthochromogenes</name>
    <dbReference type="NCBI Taxonomy" id="67384"/>
    <lineage>
        <taxon>Bacteria</taxon>
        <taxon>Bacillati</taxon>
        <taxon>Actinomycetota</taxon>
        <taxon>Actinomycetes</taxon>
        <taxon>Kitasatosporales</taxon>
        <taxon>Streptomycetaceae</taxon>
        <taxon>Streptomyces</taxon>
    </lineage>
</organism>
<feature type="compositionally biased region" description="Low complexity" evidence="1">
    <location>
        <begin position="36"/>
        <end position="54"/>
    </location>
</feature>
<dbReference type="EMBL" id="BMUU01000006">
    <property type="protein sequence ID" value="GGY42760.1"/>
    <property type="molecule type" value="Genomic_DNA"/>
</dbReference>
<sequence>MSTSDGLAAPTADGGNSDFGHRPPTADSGNRDYGNRPPSRSRPYAPRPSARLLPDACAAAEVSA</sequence>